<comment type="caution">
    <text evidence="1">The sequence shown here is derived from an EMBL/GenBank/DDBJ whole genome shotgun (WGS) entry which is preliminary data.</text>
</comment>
<evidence type="ECO:0000313" key="2">
    <source>
        <dbReference type="Proteomes" id="UP000431264"/>
    </source>
</evidence>
<dbReference type="AlphaFoldDB" id="A0A6I4IGK9"/>
<organism evidence="1 2">
    <name type="scientific">Flavobacterium profundi</name>
    <dbReference type="NCBI Taxonomy" id="1774945"/>
    <lineage>
        <taxon>Bacteria</taxon>
        <taxon>Pseudomonadati</taxon>
        <taxon>Bacteroidota</taxon>
        <taxon>Flavobacteriia</taxon>
        <taxon>Flavobacteriales</taxon>
        <taxon>Flavobacteriaceae</taxon>
        <taxon>Flavobacterium</taxon>
    </lineage>
</organism>
<proteinExistence type="predicted"/>
<evidence type="ECO:0008006" key="3">
    <source>
        <dbReference type="Google" id="ProtNLM"/>
    </source>
</evidence>
<evidence type="ECO:0000313" key="1">
    <source>
        <dbReference type="EMBL" id="MVO08758.1"/>
    </source>
</evidence>
<keyword evidence="2" id="KW-1185">Reference proteome</keyword>
<sequence>MIIKDDQGNNIPVANVLLKEKSSNEIGEFYRVFQGDGTYVIKKKYVSILLEIQSTNYASEEINIINPNPEEEYFFNVVLKSKEVELKEVIVEGKELPYKIKKDTIVFDISKYTDGSEKKVEDVIKKLPGVEVDANGSIKYKGKSIETVTLDGDNLFNSNYKLGTKNINIDMVEQIEAIDNYTNNKLLKGIESEGKVALNLKLKKGKSDFSGSLENGLGFKNDLNGAFYSNSYVMQISSKVKSFTTLNLNNIGRSDAYFYEKQSSKSLDRKSDEDFQTQKIITSDIVSPQLDPIRYNRNNQLFVSHNNLFKVNQKTTFKTNFNFIDDKINSKQDISTKNFINNTTIETNDTYSFIKKPKVFTGELEFRLNTTKSTLFEVYSKQYIEKTKLFSTYVKNNNNEFNNNNTTNSYFSINKIVHTWKVSNNNALQGNIYYTFNKIPQYFTSNSIDESFTQKSSFRKSIFLFNYNLIGKTNKISYTSQIGGNLEKTPYASENSIDNNDILFRNNFFYNHSRIKINIKQFVIAPSISLTDYDFSLSDKNNYSDLKKNVVIVEPSLDLIYSFRKSTFRTFYSYTQKPISEENIFSDRVFINNRTTIQNIPSFDFKRTNGFGVFYFYNNLFKNKTLSVSSRYEKSNGQYLSSYSIDEEFIRINKSFYHAENSVFTNNIRYSSFIEKLSSTIIVSSSYVENKYPNFVNSNDIRKNTNYVFKNSLDFRTGFNSKVNFEETIDYSTVVSKYIIKNQVNSFKNTFKVRYKINKKINGNIKWDSYIPNLDNKNNNYNFLDFECYYAITKKLNFIFLANNLLNINSYKEFDNTDFSTYNSEINLTQRFFLLNVEYNF</sequence>
<dbReference type="SUPFAM" id="SSF56935">
    <property type="entry name" value="Porins"/>
    <property type="match status" value="1"/>
</dbReference>
<dbReference type="OrthoDB" id="603275at2"/>
<protein>
    <recommendedName>
        <fullName evidence="3">Outer membrane protein beta-barrel domain-containing protein</fullName>
    </recommendedName>
</protein>
<dbReference type="Proteomes" id="UP000431264">
    <property type="component" value="Unassembled WGS sequence"/>
</dbReference>
<accession>A0A6I4IGK9</accession>
<name>A0A6I4IGK9_9FLAO</name>
<gene>
    <name evidence="1" type="ORF">GOQ30_06220</name>
</gene>
<dbReference type="RefSeq" id="WP_140997151.1">
    <property type="nucleotide sequence ID" value="NZ_VDCZ01000003.1"/>
</dbReference>
<reference evidence="2" key="1">
    <citation type="submission" date="2019-05" db="EMBL/GenBank/DDBJ databases">
        <title>Flavobacterium profundi sp. nov., isolated from a deep-sea seamount.</title>
        <authorList>
            <person name="Zhang D.-C."/>
        </authorList>
    </citation>
    <scope>NUCLEOTIDE SEQUENCE [LARGE SCALE GENOMIC DNA]</scope>
    <source>
        <strain evidence="2">TP390</strain>
    </source>
</reference>
<dbReference type="EMBL" id="WQLW01000003">
    <property type="protein sequence ID" value="MVO08758.1"/>
    <property type="molecule type" value="Genomic_DNA"/>
</dbReference>